<dbReference type="EMBL" id="UGPG01000001">
    <property type="protein sequence ID" value="STY45503.1"/>
    <property type="molecule type" value="Genomic_DNA"/>
</dbReference>
<reference evidence="1 2" key="1">
    <citation type="submission" date="2018-06" db="EMBL/GenBank/DDBJ databases">
        <authorList>
            <consortium name="Pathogen Informatics"/>
            <person name="Doyle S."/>
        </authorList>
    </citation>
    <scope>NUCLEOTIDE SEQUENCE [LARGE SCALE GENOMIC DNA]</scope>
    <source>
        <strain evidence="2">NCTC 10815</strain>
    </source>
</reference>
<proteinExistence type="predicted"/>
<gene>
    <name evidence="1" type="ORF">NCTC10815_02883</name>
</gene>
<dbReference type="RefSeq" id="WP_172465232.1">
    <property type="nucleotide sequence ID" value="NZ_UGPG01000001.1"/>
</dbReference>
<protein>
    <submittedName>
        <fullName evidence="1">Uncharacterized protein</fullName>
    </submittedName>
</protein>
<organism evidence="1 2">
    <name type="scientific">Listeria grayi</name>
    <name type="common">Listeria murrayi</name>
    <dbReference type="NCBI Taxonomy" id="1641"/>
    <lineage>
        <taxon>Bacteria</taxon>
        <taxon>Bacillati</taxon>
        <taxon>Bacillota</taxon>
        <taxon>Bacilli</taxon>
        <taxon>Bacillales</taxon>
        <taxon>Listeriaceae</taxon>
        <taxon>Listeria</taxon>
    </lineage>
</organism>
<dbReference type="Proteomes" id="UP000254879">
    <property type="component" value="Unassembled WGS sequence"/>
</dbReference>
<sequence length="55" mass="6832">MNKFEVLNRLVKEIREEYPDWSYFHMQIEDTTYSEENYQRLKSSVLTMMFNAEVF</sequence>
<evidence type="ECO:0000313" key="2">
    <source>
        <dbReference type="Proteomes" id="UP000254879"/>
    </source>
</evidence>
<evidence type="ECO:0000313" key="1">
    <source>
        <dbReference type="EMBL" id="STY45503.1"/>
    </source>
</evidence>
<dbReference type="AlphaFoldDB" id="A0A378MIZ1"/>
<name>A0A378MIZ1_LISGR</name>
<accession>A0A378MIZ1</accession>